<evidence type="ECO:0000256" key="3">
    <source>
        <dbReference type="ARBA" id="ARBA00022525"/>
    </source>
</evidence>
<keyword evidence="3" id="KW-0964">Secreted</keyword>
<dbReference type="Proteomes" id="UP000314294">
    <property type="component" value="Unassembled WGS sequence"/>
</dbReference>
<comment type="caution">
    <text evidence="8">The sequence shown here is derived from an EMBL/GenBank/DDBJ whole genome shotgun (WGS) entry which is preliminary data.</text>
</comment>
<evidence type="ECO:0000313" key="8">
    <source>
        <dbReference type="EMBL" id="TNN89627.1"/>
    </source>
</evidence>
<dbReference type="InterPro" id="IPR010510">
    <property type="entry name" value="FGF1-bd"/>
</dbReference>
<dbReference type="OrthoDB" id="8875908at2759"/>
<name>A0A4Z2JI27_9TELE</name>
<dbReference type="PANTHER" id="PTHR15258:SF2">
    <property type="entry name" value="FIBROBLAST GROWTH FACTOR-BINDING PROTEIN 1"/>
    <property type="match status" value="1"/>
</dbReference>
<dbReference type="GO" id="GO:0005576">
    <property type="term" value="C:extracellular region"/>
    <property type="evidence" value="ECO:0007669"/>
    <property type="project" value="UniProtKB-SubCell"/>
</dbReference>
<accession>A0A4Z2JI27</accession>
<keyword evidence="9" id="KW-1185">Reference proteome</keyword>
<dbReference type="PANTHER" id="PTHR15258">
    <property type="entry name" value="FGF BINDING PROTEIN-RELATED"/>
    <property type="match status" value="1"/>
</dbReference>
<dbReference type="GO" id="GO:0019838">
    <property type="term" value="F:growth factor binding"/>
    <property type="evidence" value="ECO:0007669"/>
    <property type="project" value="UniProtKB-KW"/>
</dbReference>
<comment type="subcellular location">
    <subcellularLocation>
        <location evidence="1">Secreted</location>
    </subcellularLocation>
</comment>
<evidence type="ECO:0000313" key="9">
    <source>
        <dbReference type="Proteomes" id="UP000314294"/>
    </source>
</evidence>
<evidence type="ECO:0000256" key="5">
    <source>
        <dbReference type="ARBA" id="ARBA00023157"/>
    </source>
</evidence>
<gene>
    <name evidence="8" type="primary">FGFBP1_0</name>
    <name evidence="8" type="ORF">EYF80_000230</name>
</gene>
<proteinExistence type="inferred from homology"/>
<keyword evidence="4" id="KW-0732">Signal</keyword>
<comment type="similarity">
    <text evidence="2">Belongs to the fibroblast growth factor-binding protein family.</text>
</comment>
<dbReference type="Pfam" id="PF06473">
    <property type="entry name" value="FGF-BP1"/>
    <property type="match status" value="1"/>
</dbReference>
<keyword evidence="5" id="KW-1015">Disulfide bond</keyword>
<feature type="region of interest" description="Disordered" evidence="7">
    <location>
        <begin position="61"/>
        <end position="87"/>
    </location>
</feature>
<feature type="region of interest" description="Disordered" evidence="7">
    <location>
        <begin position="198"/>
        <end position="238"/>
    </location>
</feature>
<sequence length="266" mass="29092">MCEISQSHKKQLYAQHRSQFSIKHCLLNENMLLLKTSALWLLLAFLGQQLSLSCAARNKNRAEDQPVTTAPGRVHRSRGKPAAGGRGKFSIKDKMRCTWSSAGVGDTVRLSVKCEDREARVKGGVTDLQCHYNAKPQSCPAYLSDTKGFWKQVARALKRRQGNVCEDDRKLLRAGMCKRAPRDAGFKLDPLSSVRLVASGAPETPQPPPTPTPPPPPRPVSTAAPPAGPTACTRRANHRQTAEESCSGSWASVCNFLLSMLQSDDC</sequence>
<organism evidence="8 9">
    <name type="scientific">Liparis tanakae</name>
    <name type="common">Tanaka's snailfish</name>
    <dbReference type="NCBI Taxonomy" id="230148"/>
    <lineage>
        <taxon>Eukaryota</taxon>
        <taxon>Metazoa</taxon>
        <taxon>Chordata</taxon>
        <taxon>Craniata</taxon>
        <taxon>Vertebrata</taxon>
        <taxon>Euteleostomi</taxon>
        <taxon>Actinopterygii</taxon>
        <taxon>Neopterygii</taxon>
        <taxon>Teleostei</taxon>
        <taxon>Neoteleostei</taxon>
        <taxon>Acanthomorphata</taxon>
        <taxon>Eupercaria</taxon>
        <taxon>Perciformes</taxon>
        <taxon>Cottioidei</taxon>
        <taxon>Cottales</taxon>
        <taxon>Liparidae</taxon>
        <taxon>Liparis</taxon>
    </lineage>
</organism>
<reference evidence="8 9" key="1">
    <citation type="submission" date="2019-03" db="EMBL/GenBank/DDBJ databases">
        <title>First draft genome of Liparis tanakae, snailfish: a comprehensive survey of snailfish specific genes.</title>
        <authorList>
            <person name="Kim W."/>
            <person name="Song I."/>
            <person name="Jeong J.-H."/>
            <person name="Kim D."/>
            <person name="Kim S."/>
            <person name="Ryu S."/>
            <person name="Song J.Y."/>
            <person name="Lee S.K."/>
        </authorList>
    </citation>
    <scope>NUCLEOTIDE SEQUENCE [LARGE SCALE GENOMIC DNA]</scope>
    <source>
        <tissue evidence="8">Muscle</tissue>
    </source>
</reference>
<feature type="compositionally biased region" description="Low complexity" evidence="7">
    <location>
        <begin position="220"/>
        <end position="234"/>
    </location>
</feature>
<evidence type="ECO:0000256" key="4">
    <source>
        <dbReference type="ARBA" id="ARBA00022729"/>
    </source>
</evidence>
<evidence type="ECO:0000256" key="6">
    <source>
        <dbReference type="ARBA" id="ARBA00023183"/>
    </source>
</evidence>
<dbReference type="AlphaFoldDB" id="A0A4Z2JI27"/>
<evidence type="ECO:0000256" key="2">
    <source>
        <dbReference type="ARBA" id="ARBA00008326"/>
    </source>
</evidence>
<dbReference type="GO" id="GO:0007267">
    <property type="term" value="P:cell-cell signaling"/>
    <property type="evidence" value="ECO:0007669"/>
    <property type="project" value="TreeGrafter"/>
</dbReference>
<protein>
    <submittedName>
        <fullName evidence="8">Fibroblast growth factor-binding protein 1</fullName>
    </submittedName>
</protein>
<dbReference type="EMBL" id="SRLO01000001">
    <property type="protein sequence ID" value="TNN89627.1"/>
    <property type="molecule type" value="Genomic_DNA"/>
</dbReference>
<feature type="compositionally biased region" description="Pro residues" evidence="7">
    <location>
        <begin position="204"/>
        <end position="219"/>
    </location>
</feature>
<evidence type="ECO:0000256" key="1">
    <source>
        <dbReference type="ARBA" id="ARBA00004613"/>
    </source>
</evidence>
<evidence type="ECO:0000256" key="7">
    <source>
        <dbReference type="SAM" id="MobiDB-lite"/>
    </source>
</evidence>
<keyword evidence="6" id="KW-0340">Growth factor binding</keyword>